<name>A0A853CH37_9ACTN</name>
<feature type="transmembrane region" description="Helical" evidence="6">
    <location>
        <begin position="219"/>
        <end position="243"/>
    </location>
</feature>
<evidence type="ECO:0000256" key="2">
    <source>
        <dbReference type="ARBA" id="ARBA00022475"/>
    </source>
</evidence>
<evidence type="ECO:0000256" key="3">
    <source>
        <dbReference type="ARBA" id="ARBA00022692"/>
    </source>
</evidence>
<dbReference type="GO" id="GO:0022857">
    <property type="term" value="F:transmembrane transporter activity"/>
    <property type="evidence" value="ECO:0007669"/>
    <property type="project" value="InterPro"/>
</dbReference>
<keyword evidence="5 6" id="KW-0472">Membrane</keyword>
<dbReference type="CDD" id="cd06173">
    <property type="entry name" value="MFS_MefA_like"/>
    <property type="match status" value="1"/>
</dbReference>
<dbReference type="InterPro" id="IPR011701">
    <property type="entry name" value="MFS"/>
</dbReference>
<dbReference type="Pfam" id="PF07690">
    <property type="entry name" value="MFS_1"/>
    <property type="match status" value="1"/>
</dbReference>
<evidence type="ECO:0000256" key="4">
    <source>
        <dbReference type="ARBA" id="ARBA00022989"/>
    </source>
</evidence>
<feature type="domain" description="Major facilitator superfamily (MFS) profile" evidence="7">
    <location>
        <begin position="216"/>
        <end position="416"/>
    </location>
</feature>
<evidence type="ECO:0000313" key="9">
    <source>
        <dbReference type="Proteomes" id="UP000541969"/>
    </source>
</evidence>
<dbReference type="PROSITE" id="PS50850">
    <property type="entry name" value="MFS"/>
    <property type="match status" value="1"/>
</dbReference>
<dbReference type="PANTHER" id="PTHR23513:SF6">
    <property type="entry name" value="MAJOR FACILITATOR SUPERFAMILY ASSOCIATED DOMAIN-CONTAINING PROTEIN"/>
    <property type="match status" value="1"/>
</dbReference>
<dbReference type="PANTHER" id="PTHR23513">
    <property type="entry name" value="INTEGRAL MEMBRANE EFFLUX PROTEIN-RELATED"/>
    <property type="match status" value="1"/>
</dbReference>
<organism evidence="8 9">
    <name type="scientific">Petropleomorpha daqingensis</name>
    <dbReference type="NCBI Taxonomy" id="2026353"/>
    <lineage>
        <taxon>Bacteria</taxon>
        <taxon>Bacillati</taxon>
        <taxon>Actinomycetota</taxon>
        <taxon>Actinomycetes</taxon>
        <taxon>Geodermatophilales</taxon>
        <taxon>Geodermatophilaceae</taxon>
        <taxon>Petropleomorpha</taxon>
    </lineage>
</organism>
<evidence type="ECO:0000313" key="8">
    <source>
        <dbReference type="EMBL" id="NYJ05608.1"/>
    </source>
</evidence>
<dbReference type="InterPro" id="IPR036259">
    <property type="entry name" value="MFS_trans_sf"/>
</dbReference>
<keyword evidence="2" id="KW-1003">Cell membrane</keyword>
<feature type="transmembrane region" description="Helical" evidence="6">
    <location>
        <begin position="85"/>
        <end position="109"/>
    </location>
</feature>
<dbReference type="SUPFAM" id="SSF103473">
    <property type="entry name" value="MFS general substrate transporter"/>
    <property type="match status" value="1"/>
</dbReference>
<dbReference type="EMBL" id="JACBZT010000001">
    <property type="protein sequence ID" value="NYJ05608.1"/>
    <property type="molecule type" value="Genomic_DNA"/>
</dbReference>
<feature type="transmembrane region" description="Helical" evidence="6">
    <location>
        <begin position="305"/>
        <end position="324"/>
    </location>
</feature>
<evidence type="ECO:0000256" key="6">
    <source>
        <dbReference type="SAM" id="Phobius"/>
    </source>
</evidence>
<feature type="transmembrane region" description="Helical" evidence="6">
    <location>
        <begin position="281"/>
        <end position="299"/>
    </location>
</feature>
<sequence length="416" mass="43358">MSRLGPRFWRLYASSATSNLADGIGRTALPLLAASYTRDPVLVSGLASFAFLPWLLFALVSGAVVDRVDRRYAMSAANAVRALSLGVLAVLVMTGEGSVLALYVVAFLLGTAETIYDSATRALLPQVIERRHMDKANSLLTAEESLGQQFIGSPLGSALFALAVALPIALNSIGFAVAALLILTVRGVQRPQRTGGPTTVRADVAEGVRWLWNHRLLRGFTLVSAATCLTNSMINGVLVLYVLEVLHLQSSRFGFFVLSAGVGALLGGLATPLVGKLLGRVRALTLGAAVSAAAIGLMGFVDNGWVAAALSAVMAAGVMVWNVLTMSLRQLLIPEHMFGRVQGAYRTLVWGAIPLGALAGGVVADLLGVSAVFLVSGAVLLVLAGVLWLLLRAHAAELTDEALAGEDADEAVAVPA</sequence>
<accession>A0A853CH37</accession>
<comment type="subcellular location">
    <subcellularLocation>
        <location evidence="1">Cell membrane</location>
        <topology evidence="1">Multi-pass membrane protein</topology>
    </subcellularLocation>
</comment>
<dbReference type="Proteomes" id="UP000541969">
    <property type="component" value="Unassembled WGS sequence"/>
</dbReference>
<dbReference type="Gene3D" id="1.20.1250.20">
    <property type="entry name" value="MFS general substrate transporter like domains"/>
    <property type="match status" value="1"/>
</dbReference>
<feature type="transmembrane region" description="Helical" evidence="6">
    <location>
        <begin position="158"/>
        <end position="183"/>
    </location>
</feature>
<reference evidence="8 9" key="1">
    <citation type="submission" date="2020-07" db="EMBL/GenBank/DDBJ databases">
        <title>Sequencing the genomes of 1000 actinobacteria strains.</title>
        <authorList>
            <person name="Klenk H.-P."/>
        </authorList>
    </citation>
    <scope>NUCLEOTIDE SEQUENCE [LARGE SCALE GENOMIC DNA]</scope>
    <source>
        <strain evidence="8 9">DSM 104001</strain>
    </source>
</reference>
<feature type="transmembrane region" description="Helical" evidence="6">
    <location>
        <begin position="41"/>
        <end position="65"/>
    </location>
</feature>
<keyword evidence="3 6" id="KW-0812">Transmembrane</keyword>
<evidence type="ECO:0000256" key="5">
    <source>
        <dbReference type="ARBA" id="ARBA00023136"/>
    </source>
</evidence>
<dbReference type="AlphaFoldDB" id="A0A853CH37"/>
<comment type="caution">
    <text evidence="8">The sequence shown here is derived from an EMBL/GenBank/DDBJ whole genome shotgun (WGS) entry which is preliminary data.</text>
</comment>
<evidence type="ECO:0000259" key="7">
    <source>
        <dbReference type="PROSITE" id="PS50850"/>
    </source>
</evidence>
<feature type="transmembrane region" description="Helical" evidence="6">
    <location>
        <begin position="255"/>
        <end position="274"/>
    </location>
</feature>
<gene>
    <name evidence="8" type="ORF">GGQ55_001886</name>
</gene>
<feature type="transmembrane region" description="Helical" evidence="6">
    <location>
        <begin position="345"/>
        <end position="364"/>
    </location>
</feature>
<keyword evidence="9" id="KW-1185">Reference proteome</keyword>
<feature type="transmembrane region" description="Helical" evidence="6">
    <location>
        <begin position="370"/>
        <end position="391"/>
    </location>
</feature>
<keyword evidence="4 6" id="KW-1133">Transmembrane helix</keyword>
<proteinExistence type="predicted"/>
<dbReference type="GO" id="GO:0005886">
    <property type="term" value="C:plasma membrane"/>
    <property type="evidence" value="ECO:0007669"/>
    <property type="project" value="UniProtKB-SubCell"/>
</dbReference>
<dbReference type="RefSeq" id="WP_366489027.1">
    <property type="nucleotide sequence ID" value="NZ_JACBZT010000001.1"/>
</dbReference>
<protein>
    <submittedName>
        <fullName evidence="8">MFS family permease</fullName>
    </submittedName>
</protein>
<dbReference type="InterPro" id="IPR020846">
    <property type="entry name" value="MFS_dom"/>
</dbReference>
<evidence type="ECO:0000256" key="1">
    <source>
        <dbReference type="ARBA" id="ARBA00004651"/>
    </source>
</evidence>